<accession>A0ABP8TRM1</accession>
<evidence type="ECO:0000313" key="5">
    <source>
        <dbReference type="Proteomes" id="UP001500212"/>
    </source>
</evidence>
<dbReference type="PANTHER" id="PTHR35526">
    <property type="entry name" value="ANTI-SIGMA-F FACTOR RSBW-RELATED"/>
    <property type="match status" value="1"/>
</dbReference>
<dbReference type="Gene3D" id="3.30.750.24">
    <property type="entry name" value="STAS domain"/>
    <property type="match status" value="1"/>
</dbReference>
<dbReference type="PANTHER" id="PTHR35526:SF3">
    <property type="entry name" value="ANTI-SIGMA-F FACTOR RSBW"/>
    <property type="match status" value="1"/>
</dbReference>
<dbReference type="Gene3D" id="3.30.565.10">
    <property type="entry name" value="Histidine kinase-like ATPase, C-terminal domain"/>
    <property type="match status" value="1"/>
</dbReference>
<dbReference type="Pfam" id="PF01740">
    <property type="entry name" value="STAS"/>
    <property type="match status" value="1"/>
</dbReference>
<dbReference type="InterPro" id="IPR036890">
    <property type="entry name" value="HATPase_C_sf"/>
</dbReference>
<dbReference type="InterPro" id="IPR002645">
    <property type="entry name" value="STAS_dom"/>
</dbReference>
<organism evidence="4 5">
    <name type="scientific">Actinoallomurus liliacearum</name>
    <dbReference type="NCBI Taxonomy" id="1080073"/>
    <lineage>
        <taxon>Bacteria</taxon>
        <taxon>Bacillati</taxon>
        <taxon>Actinomycetota</taxon>
        <taxon>Actinomycetes</taxon>
        <taxon>Streptosporangiales</taxon>
        <taxon>Thermomonosporaceae</taxon>
        <taxon>Actinoallomurus</taxon>
    </lineage>
</organism>
<feature type="region of interest" description="Disordered" evidence="2">
    <location>
        <begin position="1"/>
        <end position="41"/>
    </location>
</feature>
<feature type="compositionally biased region" description="Basic and acidic residues" evidence="2">
    <location>
        <begin position="1"/>
        <end position="21"/>
    </location>
</feature>
<dbReference type="Pfam" id="PF13581">
    <property type="entry name" value="HATPase_c_2"/>
    <property type="match status" value="1"/>
</dbReference>
<dbReference type="InterPro" id="IPR003594">
    <property type="entry name" value="HATPase_dom"/>
</dbReference>
<dbReference type="SUPFAM" id="SSF52091">
    <property type="entry name" value="SpoIIaa-like"/>
    <property type="match status" value="1"/>
</dbReference>
<proteinExistence type="predicted"/>
<evidence type="ECO:0000256" key="1">
    <source>
        <dbReference type="ARBA" id="ARBA00022527"/>
    </source>
</evidence>
<dbReference type="InterPro" id="IPR050267">
    <property type="entry name" value="Anti-sigma-factor_SerPK"/>
</dbReference>
<feature type="region of interest" description="Disordered" evidence="2">
    <location>
        <begin position="109"/>
        <end position="128"/>
    </location>
</feature>
<evidence type="ECO:0000256" key="2">
    <source>
        <dbReference type="SAM" id="MobiDB-lite"/>
    </source>
</evidence>
<name>A0ABP8TRM1_9ACTN</name>
<dbReference type="RefSeq" id="WP_345363021.1">
    <property type="nucleotide sequence ID" value="NZ_BAABHJ010000027.1"/>
</dbReference>
<keyword evidence="1" id="KW-0723">Serine/threonine-protein kinase</keyword>
<reference evidence="5" key="1">
    <citation type="journal article" date="2019" name="Int. J. Syst. Evol. Microbiol.">
        <title>The Global Catalogue of Microorganisms (GCM) 10K type strain sequencing project: providing services to taxonomists for standard genome sequencing and annotation.</title>
        <authorList>
            <consortium name="The Broad Institute Genomics Platform"/>
            <consortium name="The Broad Institute Genome Sequencing Center for Infectious Disease"/>
            <person name="Wu L."/>
            <person name="Ma J."/>
        </authorList>
    </citation>
    <scope>NUCLEOTIDE SEQUENCE [LARGE SCALE GENOMIC DNA]</scope>
    <source>
        <strain evidence="5">JCM 17938</strain>
    </source>
</reference>
<evidence type="ECO:0000259" key="3">
    <source>
        <dbReference type="PROSITE" id="PS50801"/>
    </source>
</evidence>
<dbReference type="InterPro" id="IPR036513">
    <property type="entry name" value="STAS_dom_sf"/>
</dbReference>
<gene>
    <name evidence="4" type="ORF">GCM10023195_64100</name>
</gene>
<protein>
    <recommendedName>
        <fullName evidence="3">STAS domain-containing protein</fullName>
    </recommendedName>
</protein>
<sequence>MTHDAPHDPRRPDLGSGEKSEPSSTVGAAPEQAEPPEPPILDQVFDGDSLYALRSAVEAHAVAAGMPQGRAEDAVICVHELATNAIRHGAGTGRARVWRLSGRLRCQVDDDGAPSAASPPPDDPTDRWPYQRGHGLWLIRCAADAVSLRSDRTGTHVVLTFALPEPGPRPPFRLTTRAVRDGTPAGRPRLILTATGDFDRKAGAELLGTATDLMADSRAELILDLRAVAYWDTAGIATLSGLQHRVEQDPAARLIVVLGESSLRERLRYAGLADRLVLVADLADLADLGDLGDGADQDGADLADGPAEPAEDTGPAR</sequence>
<comment type="caution">
    <text evidence="4">The sequence shown here is derived from an EMBL/GenBank/DDBJ whole genome shotgun (WGS) entry which is preliminary data.</text>
</comment>
<keyword evidence="5" id="KW-1185">Reference proteome</keyword>
<keyword evidence="1" id="KW-0808">Transferase</keyword>
<dbReference type="PROSITE" id="PS50801">
    <property type="entry name" value="STAS"/>
    <property type="match status" value="1"/>
</dbReference>
<dbReference type="EMBL" id="BAABHJ010000027">
    <property type="protein sequence ID" value="GAA4614661.1"/>
    <property type="molecule type" value="Genomic_DNA"/>
</dbReference>
<dbReference type="CDD" id="cd16936">
    <property type="entry name" value="HATPase_RsbW-like"/>
    <property type="match status" value="1"/>
</dbReference>
<feature type="region of interest" description="Disordered" evidence="2">
    <location>
        <begin position="295"/>
        <end position="317"/>
    </location>
</feature>
<feature type="domain" description="STAS" evidence="3">
    <location>
        <begin position="190"/>
        <end position="276"/>
    </location>
</feature>
<dbReference type="Proteomes" id="UP001500212">
    <property type="component" value="Unassembled WGS sequence"/>
</dbReference>
<evidence type="ECO:0000313" key="4">
    <source>
        <dbReference type="EMBL" id="GAA4614661.1"/>
    </source>
</evidence>
<keyword evidence="1" id="KW-0418">Kinase</keyword>
<dbReference type="SUPFAM" id="SSF55874">
    <property type="entry name" value="ATPase domain of HSP90 chaperone/DNA topoisomerase II/histidine kinase"/>
    <property type="match status" value="1"/>
</dbReference>